<dbReference type="Proteomes" id="UP000250235">
    <property type="component" value="Unassembled WGS sequence"/>
</dbReference>
<evidence type="ECO:0000313" key="1">
    <source>
        <dbReference type="EMBL" id="KZV40772.1"/>
    </source>
</evidence>
<dbReference type="AlphaFoldDB" id="A0A2Z7C1T1"/>
<proteinExistence type="predicted"/>
<name>A0A2Z7C1T1_9LAMI</name>
<gene>
    <name evidence="1" type="ORF">F511_13091</name>
</gene>
<dbReference type="EMBL" id="KQ999870">
    <property type="protein sequence ID" value="KZV40772.1"/>
    <property type="molecule type" value="Genomic_DNA"/>
</dbReference>
<reference evidence="1 2" key="1">
    <citation type="journal article" date="2015" name="Proc. Natl. Acad. Sci. U.S.A.">
        <title>The resurrection genome of Boea hygrometrica: A blueprint for survival of dehydration.</title>
        <authorList>
            <person name="Xiao L."/>
            <person name="Yang G."/>
            <person name="Zhang L."/>
            <person name="Yang X."/>
            <person name="Zhao S."/>
            <person name="Ji Z."/>
            <person name="Zhou Q."/>
            <person name="Hu M."/>
            <person name="Wang Y."/>
            <person name="Chen M."/>
            <person name="Xu Y."/>
            <person name="Jin H."/>
            <person name="Xiao X."/>
            <person name="Hu G."/>
            <person name="Bao F."/>
            <person name="Hu Y."/>
            <person name="Wan P."/>
            <person name="Li L."/>
            <person name="Deng X."/>
            <person name="Kuang T."/>
            <person name="Xiang C."/>
            <person name="Zhu J.K."/>
            <person name="Oliver M.J."/>
            <person name="He Y."/>
        </authorList>
    </citation>
    <scope>NUCLEOTIDE SEQUENCE [LARGE SCALE GENOMIC DNA]</scope>
    <source>
        <strain evidence="2">cv. XS01</strain>
    </source>
</reference>
<evidence type="ECO:0000313" key="2">
    <source>
        <dbReference type="Proteomes" id="UP000250235"/>
    </source>
</evidence>
<accession>A0A2Z7C1T1</accession>
<protein>
    <submittedName>
        <fullName evidence="1">Uncharacterized protein</fullName>
    </submittedName>
</protein>
<keyword evidence="2" id="KW-1185">Reference proteome</keyword>
<organism evidence="1 2">
    <name type="scientific">Dorcoceras hygrometricum</name>
    <dbReference type="NCBI Taxonomy" id="472368"/>
    <lineage>
        <taxon>Eukaryota</taxon>
        <taxon>Viridiplantae</taxon>
        <taxon>Streptophyta</taxon>
        <taxon>Embryophyta</taxon>
        <taxon>Tracheophyta</taxon>
        <taxon>Spermatophyta</taxon>
        <taxon>Magnoliopsida</taxon>
        <taxon>eudicotyledons</taxon>
        <taxon>Gunneridae</taxon>
        <taxon>Pentapetalae</taxon>
        <taxon>asterids</taxon>
        <taxon>lamiids</taxon>
        <taxon>Lamiales</taxon>
        <taxon>Gesneriaceae</taxon>
        <taxon>Didymocarpoideae</taxon>
        <taxon>Trichosporeae</taxon>
        <taxon>Loxocarpinae</taxon>
        <taxon>Dorcoceras</taxon>
    </lineage>
</organism>
<sequence length="119" mass="13733">MFAVYPFQEIVHQLRALPLVILLLSPDELLRVCGIRSTDQSVLPTECVVTGRWIGVPFQQRVCDNRSTDRSALLTEPKIRVRGQWKKGRRVPLHLEPVKLDQANRGPKEMLSFTLHHRK</sequence>